<evidence type="ECO:0000256" key="2">
    <source>
        <dbReference type="ARBA" id="ARBA00022723"/>
    </source>
</evidence>
<accession>A0AAN7NZI7</accession>
<evidence type="ECO:0000259" key="8">
    <source>
        <dbReference type="PROSITE" id="PS50157"/>
    </source>
</evidence>
<feature type="domain" description="C2H2-type" evidence="8">
    <location>
        <begin position="508"/>
        <end position="530"/>
    </location>
</feature>
<organism evidence="9 10">
    <name type="scientific">Aquatica leii</name>
    <dbReference type="NCBI Taxonomy" id="1421715"/>
    <lineage>
        <taxon>Eukaryota</taxon>
        <taxon>Metazoa</taxon>
        <taxon>Ecdysozoa</taxon>
        <taxon>Arthropoda</taxon>
        <taxon>Hexapoda</taxon>
        <taxon>Insecta</taxon>
        <taxon>Pterygota</taxon>
        <taxon>Neoptera</taxon>
        <taxon>Endopterygota</taxon>
        <taxon>Coleoptera</taxon>
        <taxon>Polyphaga</taxon>
        <taxon>Elateriformia</taxon>
        <taxon>Elateroidea</taxon>
        <taxon>Lampyridae</taxon>
        <taxon>Luciolinae</taxon>
        <taxon>Aquatica</taxon>
    </lineage>
</organism>
<dbReference type="AlphaFoldDB" id="A0AAN7NZI7"/>
<sequence length="654" mass="74993">MGSLQLHCPLCCTETFSCHNSLKYHLLSISENLICPSCGDRFEKIFDLAMHLGNQCLDPPVEEVEKIEEVEVLVKTESEDEASVTIANSILAKALNKDLQDAVVDNDNEQSDDVYHCSSCAVNFTSVEEHIKKFHDGHEVFLEEEKTGTSNEPETMSVFVIQEGNSSDKDEDCDTLPGEYLDKGGYLYTRKLVKVEKFWDNVGESDCTETNDAPLEPDANAIVEVYQCQVCCSRYSNFDEFSKHSCKRKLSENVCRKCHICGANFVNAKYLTLHMRTHRPSIPENTNPPFICEICNTELPAFKSLRLHRRMHDPIKSKHIDPPVNYGLEGEEREDSPREKFLCGICCKEYDKEYAEAHKKFHSEEKDYNCDICNRKFFSQENLEMHMHAHAETKKFTCSYCKKGFLSNEKLEAHISAKCQMRQYECQYCGRRFSRPHEKVKHERIHTGEKPYKCEICGKAFRVSYCLTLHMRTHSGTRPYKCDHCGKRFKAHSVYNHHLLTHSDDRKYKCPYCPKTFKTGVQLAGHKNSHIKPFTCTECNRPFASLYAVRAHMATHKRQNNLKYKCWLCGASYARSFALRDHIKEQHYDEHENKDDSTAQLVTVDYIGSIETGESILTDGDGSMLIDIADGQDVDNMELSEVSITPVLQETHGG</sequence>
<comment type="subcellular location">
    <subcellularLocation>
        <location evidence="1">Nucleus</location>
    </subcellularLocation>
</comment>
<dbReference type="InterPro" id="IPR036236">
    <property type="entry name" value="Znf_C2H2_sf"/>
</dbReference>
<keyword evidence="10" id="KW-1185">Reference proteome</keyword>
<feature type="domain" description="C2H2-type" evidence="8">
    <location>
        <begin position="424"/>
        <end position="451"/>
    </location>
</feature>
<dbReference type="EMBL" id="JARPUR010000006">
    <property type="protein sequence ID" value="KAK4873747.1"/>
    <property type="molecule type" value="Genomic_DNA"/>
</dbReference>
<dbReference type="Gene3D" id="3.30.160.60">
    <property type="entry name" value="Classic Zinc Finger"/>
    <property type="match status" value="7"/>
</dbReference>
<proteinExistence type="predicted"/>
<dbReference type="Pfam" id="PF13912">
    <property type="entry name" value="zf-C2H2_6"/>
    <property type="match status" value="3"/>
</dbReference>
<evidence type="ECO:0000256" key="5">
    <source>
        <dbReference type="ARBA" id="ARBA00022833"/>
    </source>
</evidence>
<evidence type="ECO:0000256" key="6">
    <source>
        <dbReference type="ARBA" id="ARBA00023242"/>
    </source>
</evidence>
<feature type="domain" description="C2H2-type" evidence="8">
    <location>
        <begin position="452"/>
        <end position="479"/>
    </location>
</feature>
<dbReference type="FunFam" id="3.30.160.60:FF:000634">
    <property type="entry name" value="Zinc finger X-chromosomal protein"/>
    <property type="match status" value="1"/>
</dbReference>
<keyword evidence="4 7" id="KW-0863">Zinc-finger</keyword>
<protein>
    <recommendedName>
        <fullName evidence="8">C2H2-type domain-containing protein</fullName>
    </recommendedName>
</protein>
<comment type="caution">
    <text evidence="9">The sequence shown here is derived from an EMBL/GenBank/DDBJ whole genome shotgun (WGS) entry which is preliminary data.</text>
</comment>
<evidence type="ECO:0000256" key="4">
    <source>
        <dbReference type="ARBA" id="ARBA00022771"/>
    </source>
</evidence>
<dbReference type="Proteomes" id="UP001353858">
    <property type="component" value="Unassembled WGS sequence"/>
</dbReference>
<evidence type="ECO:0000256" key="3">
    <source>
        <dbReference type="ARBA" id="ARBA00022737"/>
    </source>
</evidence>
<dbReference type="PANTHER" id="PTHR24381:SF393">
    <property type="entry name" value="CHROMATIN-LINKED ADAPTOR FOR MSL PROTEINS, ISOFORM B"/>
    <property type="match status" value="1"/>
</dbReference>
<feature type="domain" description="C2H2-type" evidence="8">
    <location>
        <begin position="368"/>
        <end position="395"/>
    </location>
</feature>
<evidence type="ECO:0000313" key="10">
    <source>
        <dbReference type="Proteomes" id="UP001353858"/>
    </source>
</evidence>
<dbReference type="PROSITE" id="PS00028">
    <property type="entry name" value="ZINC_FINGER_C2H2_1"/>
    <property type="match status" value="9"/>
</dbReference>
<feature type="domain" description="C2H2-type" evidence="8">
    <location>
        <begin position="480"/>
        <end position="507"/>
    </location>
</feature>
<feature type="domain" description="C2H2-type" evidence="8">
    <location>
        <begin position="564"/>
        <end position="592"/>
    </location>
</feature>
<feature type="domain" description="C2H2-type" evidence="8">
    <location>
        <begin position="534"/>
        <end position="561"/>
    </location>
</feature>
<dbReference type="GO" id="GO:0005634">
    <property type="term" value="C:nucleus"/>
    <property type="evidence" value="ECO:0007669"/>
    <property type="project" value="UniProtKB-SubCell"/>
</dbReference>
<name>A0AAN7NZI7_9COLE</name>
<feature type="domain" description="C2H2-type" evidence="8">
    <location>
        <begin position="290"/>
        <end position="317"/>
    </location>
</feature>
<dbReference type="Pfam" id="PF00096">
    <property type="entry name" value="zf-C2H2"/>
    <property type="match status" value="3"/>
</dbReference>
<dbReference type="GO" id="GO:0008270">
    <property type="term" value="F:zinc ion binding"/>
    <property type="evidence" value="ECO:0007669"/>
    <property type="project" value="UniProtKB-KW"/>
</dbReference>
<reference evidence="10" key="1">
    <citation type="submission" date="2023-01" db="EMBL/GenBank/DDBJ databases">
        <title>Key to firefly adult light organ development and bioluminescence: homeobox transcription factors regulate luciferase expression and transportation to peroxisome.</title>
        <authorList>
            <person name="Fu X."/>
        </authorList>
    </citation>
    <scope>NUCLEOTIDE SEQUENCE [LARGE SCALE GENOMIC DNA]</scope>
</reference>
<dbReference type="PANTHER" id="PTHR24381">
    <property type="entry name" value="ZINC FINGER PROTEIN"/>
    <property type="match status" value="1"/>
</dbReference>
<keyword evidence="6" id="KW-0539">Nucleus</keyword>
<evidence type="ECO:0000256" key="7">
    <source>
        <dbReference type="PROSITE-ProRule" id="PRU00042"/>
    </source>
</evidence>
<gene>
    <name evidence="9" type="ORF">RN001_013107</name>
</gene>
<keyword evidence="2" id="KW-0479">Metal-binding</keyword>
<keyword evidence="3" id="KW-0677">Repeat</keyword>
<dbReference type="InterPro" id="IPR013087">
    <property type="entry name" value="Znf_C2H2_type"/>
</dbReference>
<dbReference type="SUPFAM" id="SSF57667">
    <property type="entry name" value="beta-beta-alpha zinc fingers"/>
    <property type="match status" value="5"/>
</dbReference>
<keyword evidence="5" id="KW-0862">Zinc</keyword>
<dbReference type="PROSITE" id="PS50157">
    <property type="entry name" value="ZINC_FINGER_C2H2_2"/>
    <property type="match status" value="9"/>
</dbReference>
<dbReference type="GO" id="GO:0000977">
    <property type="term" value="F:RNA polymerase II transcription regulatory region sequence-specific DNA binding"/>
    <property type="evidence" value="ECO:0007669"/>
    <property type="project" value="TreeGrafter"/>
</dbReference>
<dbReference type="GO" id="GO:0000981">
    <property type="term" value="F:DNA-binding transcription factor activity, RNA polymerase II-specific"/>
    <property type="evidence" value="ECO:0007669"/>
    <property type="project" value="TreeGrafter"/>
</dbReference>
<evidence type="ECO:0000256" key="1">
    <source>
        <dbReference type="ARBA" id="ARBA00004123"/>
    </source>
</evidence>
<feature type="domain" description="C2H2-type" evidence="8">
    <location>
        <begin position="256"/>
        <end position="283"/>
    </location>
</feature>
<dbReference type="FunFam" id="3.30.160.60:FF:000100">
    <property type="entry name" value="Zinc finger 45-like"/>
    <property type="match status" value="1"/>
</dbReference>
<dbReference type="SMART" id="SM00355">
    <property type="entry name" value="ZnF_C2H2"/>
    <property type="match status" value="12"/>
</dbReference>
<evidence type="ECO:0000313" key="9">
    <source>
        <dbReference type="EMBL" id="KAK4873747.1"/>
    </source>
</evidence>